<protein>
    <submittedName>
        <fullName evidence="3">Uncharacterized protein</fullName>
    </submittedName>
</protein>
<gene>
    <name evidence="3" type="ORF">SAMN04489747_1938</name>
</gene>
<feature type="compositionally biased region" description="Low complexity" evidence="1">
    <location>
        <begin position="251"/>
        <end position="267"/>
    </location>
</feature>
<evidence type="ECO:0000313" key="3">
    <source>
        <dbReference type="EMBL" id="SDD86987.1"/>
    </source>
</evidence>
<proteinExistence type="predicted"/>
<dbReference type="RefSeq" id="WP_090592767.1">
    <property type="nucleotide sequence ID" value="NZ_LT629688.1"/>
</dbReference>
<evidence type="ECO:0000313" key="4">
    <source>
        <dbReference type="Proteomes" id="UP000198546"/>
    </source>
</evidence>
<accession>A0A1G6YB88</accession>
<keyword evidence="4" id="KW-1185">Reference proteome</keyword>
<reference evidence="3 4" key="1">
    <citation type="submission" date="2016-10" db="EMBL/GenBank/DDBJ databases">
        <authorList>
            <person name="de Groot N.N."/>
        </authorList>
    </citation>
    <scope>NUCLEOTIDE SEQUENCE [LARGE SCALE GENOMIC DNA]</scope>
    <source>
        <strain evidence="3 4">MON 2.2</strain>
    </source>
</reference>
<evidence type="ECO:0000256" key="1">
    <source>
        <dbReference type="SAM" id="MobiDB-lite"/>
    </source>
</evidence>
<sequence length="267" mass="27625">MGIPSVEIDFDQAAFEEACDKIREGIDEAVDTVFPWLRPLLDAFFDSFWFPIPDVVRQAGYKVVEWAFEVLESLVNGLVDLFEGMLVPVTAFLRGQYWSEQHDALSAHASELQAAVDAVSVTWTGRGQRAFAVHAGNQVAEVTEAAELAKTMRTQCWITAAAGLTCYIGIAVAVVKFITVASAASASTPVTGPGGPAAAGASAGIGFAEVAAIVTAVLAALGQNVSGYVGLSDAADALAGGWPTPGGSEYSDGSATDGDGTDWSTAG</sequence>
<evidence type="ECO:0000256" key="2">
    <source>
        <dbReference type="SAM" id="Phobius"/>
    </source>
</evidence>
<keyword evidence="2" id="KW-0472">Membrane</keyword>
<dbReference type="EMBL" id="LT629688">
    <property type="protein sequence ID" value="SDD86987.1"/>
    <property type="molecule type" value="Genomic_DNA"/>
</dbReference>
<dbReference type="STRING" id="675864.SAMN04489747_1938"/>
<dbReference type="Proteomes" id="UP000198546">
    <property type="component" value="Chromosome i"/>
</dbReference>
<feature type="transmembrane region" description="Helical" evidence="2">
    <location>
        <begin position="198"/>
        <end position="221"/>
    </location>
</feature>
<feature type="transmembrane region" description="Helical" evidence="2">
    <location>
        <begin position="156"/>
        <end position="178"/>
    </location>
</feature>
<feature type="region of interest" description="Disordered" evidence="1">
    <location>
        <begin position="243"/>
        <end position="267"/>
    </location>
</feature>
<keyword evidence="2" id="KW-0812">Transmembrane</keyword>
<dbReference type="AlphaFoldDB" id="A0A1G6YB88"/>
<keyword evidence="2" id="KW-1133">Transmembrane helix</keyword>
<name>A0A1G6YB88_9ACTN</name>
<organism evidence="3 4">
    <name type="scientific">Auraticoccus monumenti</name>
    <dbReference type="NCBI Taxonomy" id="675864"/>
    <lineage>
        <taxon>Bacteria</taxon>
        <taxon>Bacillati</taxon>
        <taxon>Actinomycetota</taxon>
        <taxon>Actinomycetes</taxon>
        <taxon>Propionibacteriales</taxon>
        <taxon>Propionibacteriaceae</taxon>
        <taxon>Auraticoccus</taxon>
    </lineage>
</organism>